<feature type="transmembrane region" description="Helical" evidence="8">
    <location>
        <begin position="379"/>
        <end position="397"/>
    </location>
</feature>
<feature type="transmembrane region" description="Helical" evidence="8">
    <location>
        <begin position="154"/>
        <end position="172"/>
    </location>
</feature>
<keyword evidence="5 8" id="KW-0812">Transmembrane</keyword>
<dbReference type="GO" id="GO:0008483">
    <property type="term" value="F:transaminase activity"/>
    <property type="evidence" value="ECO:0007669"/>
    <property type="project" value="UniProtKB-KW"/>
</dbReference>
<keyword evidence="7 8" id="KW-0472">Membrane</keyword>
<evidence type="ECO:0000256" key="4">
    <source>
        <dbReference type="ARBA" id="ARBA00022679"/>
    </source>
</evidence>
<evidence type="ECO:0000256" key="3">
    <source>
        <dbReference type="ARBA" id="ARBA00022576"/>
    </source>
</evidence>
<feature type="transmembrane region" description="Helical" evidence="8">
    <location>
        <begin position="280"/>
        <end position="302"/>
    </location>
</feature>
<evidence type="ECO:0000313" key="12">
    <source>
        <dbReference type="Proteomes" id="UP000823935"/>
    </source>
</evidence>
<keyword evidence="6 8" id="KW-1133">Transmembrane helix</keyword>
<feature type="transmembrane region" description="Helical" evidence="8">
    <location>
        <begin position="526"/>
        <end position="547"/>
    </location>
</feature>
<dbReference type="InterPro" id="IPR050881">
    <property type="entry name" value="LL-DAP_aminotransferase"/>
</dbReference>
<dbReference type="GO" id="GO:0000271">
    <property type="term" value="P:polysaccharide biosynthetic process"/>
    <property type="evidence" value="ECO:0007669"/>
    <property type="project" value="InterPro"/>
</dbReference>
<feature type="transmembrane region" description="Helical" evidence="8">
    <location>
        <begin position="942"/>
        <end position="962"/>
    </location>
</feature>
<dbReference type="Pfam" id="PF09586">
    <property type="entry name" value="YfhO"/>
    <property type="match status" value="1"/>
</dbReference>
<dbReference type="InterPro" id="IPR007267">
    <property type="entry name" value="GtrA_DPMS_TM"/>
</dbReference>
<comment type="subcellular location">
    <subcellularLocation>
        <location evidence="2">Membrane</location>
        <topology evidence="2">Multi-pass membrane protein</topology>
    </subcellularLocation>
</comment>
<feature type="transmembrane region" description="Helical" evidence="8">
    <location>
        <begin position="80"/>
        <end position="102"/>
    </location>
</feature>
<feature type="transmembrane region" description="Helical" evidence="8">
    <location>
        <begin position="16"/>
        <end position="34"/>
    </location>
</feature>
<comment type="cofactor">
    <cofactor evidence="1">
        <name>pyridoxal 5'-phosphate</name>
        <dbReference type="ChEBI" id="CHEBI:597326"/>
    </cofactor>
</comment>
<feature type="transmembrane region" description="Helical" evidence="8">
    <location>
        <begin position="438"/>
        <end position="458"/>
    </location>
</feature>
<reference evidence="11" key="1">
    <citation type="submission" date="2020-10" db="EMBL/GenBank/DDBJ databases">
        <authorList>
            <person name="Gilroy R."/>
        </authorList>
    </citation>
    <scope>NUCLEOTIDE SEQUENCE</scope>
    <source>
        <strain evidence="11">CHK190-19873</strain>
    </source>
</reference>
<dbReference type="EMBL" id="DVIQ01000069">
    <property type="protein sequence ID" value="HIS32090.1"/>
    <property type="molecule type" value="Genomic_DNA"/>
</dbReference>
<accession>A0A9D1JKF1</accession>
<dbReference type="InterPro" id="IPR015421">
    <property type="entry name" value="PyrdxlP-dep_Trfase_major"/>
</dbReference>
<evidence type="ECO:0000313" key="11">
    <source>
        <dbReference type="EMBL" id="HIS32090.1"/>
    </source>
</evidence>
<feature type="transmembrane region" description="Helical" evidence="8">
    <location>
        <begin position="553"/>
        <end position="573"/>
    </location>
</feature>
<feature type="transmembrane region" description="Helical" evidence="8">
    <location>
        <begin position="339"/>
        <end position="358"/>
    </location>
</feature>
<feature type="transmembrane region" description="Helical" evidence="8">
    <location>
        <begin position="585"/>
        <end position="604"/>
    </location>
</feature>
<evidence type="ECO:0000256" key="2">
    <source>
        <dbReference type="ARBA" id="ARBA00004141"/>
    </source>
</evidence>
<evidence type="ECO:0000256" key="6">
    <source>
        <dbReference type="ARBA" id="ARBA00022989"/>
    </source>
</evidence>
<name>A0A9D1JKF1_9FIRM</name>
<dbReference type="Pfam" id="PF04138">
    <property type="entry name" value="GtrA_DPMS_TM"/>
    <property type="match status" value="1"/>
</dbReference>
<reference evidence="11" key="2">
    <citation type="journal article" date="2021" name="PeerJ">
        <title>Extensive microbial diversity within the chicken gut microbiome revealed by metagenomics and culture.</title>
        <authorList>
            <person name="Gilroy R."/>
            <person name="Ravi A."/>
            <person name="Getino M."/>
            <person name="Pursley I."/>
            <person name="Horton D.L."/>
            <person name="Alikhan N.F."/>
            <person name="Baker D."/>
            <person name="Gharbi K."/>
            <person name="Hall N."/>
            <person name="Watson M."/>
            <person name="Adriaenssens E.M."/>
            <person name="Foster-Nyarko E."/>
            <person name="Jarju S."/>
            <person name="Secka A."/>
            <person name="Antonio M."/>
            <person name="Oren A."/>
            <person name="Chaudhuri R.R."/>
            <person name="La Ragione R."/>
            <person name="Hildebrand F."/>
            <person name="Pallen M.J."/>
        </authorList>
    </citation>
    <scope>NUCLEOTIDE SEQUENCE</scope>
    <source>
        <strain evidence="11">CHK190-19873</strain>
    </source>
</reference>
<dbReference type="Gene3D" id="3.40.640.10">
    <property type="entry name" value="Type I PLP-dependent aspartate aminotransferase-like (Major domain)"/>
    <property type="match status" value="1"/>
</dbReference>
<evidence type="ECO:0000256" key="1">
    <source>
        <dbReference type="ARBA" id="ARBA00001933"/>
    </source>
</evidence>
<feature type="transmembrane region" description="Helical" evidence="8">
    <location>
        <begin position="114"/>
        <end position="133"/>
    </location>
</feature>
<evidence type="ECO:0000256" key="7">
    <source>
        <dbReference type="ARBA" id="ARBA00023136"/>
    </source>
</evidence>
<dbReference type="GO" id="GO:0016020">
    <property type="term" value="C:membrane"/>
    <property type="evidence" value="ECO:0007669"/>
    <property type="project" value="UniProtKB-SubCell"/>
</dbReference>
<keyword evidence="3 11" id="KW-0032">Aminotransferase</keyword>
<feature type="domain" description="GtrA/DPMS transmembrane" evidence="10">
    <location>
        <begin position="15"/>
        <end position="133"/>
    </location>
</feature>
<dbReference type="PANTHER" id="PTHR42832:SF3">
    <property type="entry name" value="L-GLUTAMINE--4-(METHYLSULFANYL)-2-OXOBUTANOATE AMINOTRANSFERASE"/>
    <property type="match status" value="1"/>
</dbReference>
<dbReference type="GO" id="GO:0030170">
    <property type="term" value="F:pyridoxal phosphate binding"/>
    <property type="evidence" value="ECO:0007669"/>
    <property type="project" value="InterPro"/>
</dbReference>
<dbReference type="SUPFAM" id="SSF53383">
    <property type="entry name" value="PLP-dependent transferases"/>
    <property type="match status" value="1"/>
</dbReference>
<dbReference type="CDD" id="cd00609">
    <property type="entry name" value="AAT_like"/>
    <property type="match status" value="1"/>
</dbReference>
<evidence type="ECO:0000256" key="8">
    <source>
        <dbReference type="SAM" id="Phobius"/>
    </source>
</evidence>
<sequence length="1365" mass="152152">MTEKIRKLYRSQAIRYLFFGGCTTLVNLVTYALVRNILGLDITLSGFVSVAAAILFAYVVNKLFVFESRTAGAGELVSEFVQFVGARLITMVIEVFGVVLLSGVWKLDDMVGKILIQFVVLALNYVFSKFYVFKEHKSPASGPQAALQKLRRKQLGLSFAIPAVTIAVAFALNGVFPFGDHGVLIIDSLHQYLPFFTEFHDKLANNGSLLYSFGGGLGFNFWATYAYYLASPLNLLITFFPKYAMMDVMALLIVLRIGLCGLTFSWYMIQKKDYRNGMPVMFACMYALSSFMIGYYFNLMWLDSIAMLPLVMLGIERIVDGKSGRLFCLSLFYGLYCNYYIGFMLCFFSCLYFLVLWIGKKGVSLRGVASSCVNFGWHALLAGGMGAVVLIPAYLGLGTTESAENSFPATWRLFVENLSQLTSQFAFVEPINIASDQIGVNAFCGVVTMITACLFVLDKKLSIRERLGKLALLLFLYASFDVNVLNYIWHGFHVQNGLPNRFAFIYIAMLLIMAADVLPHLRDMGWVRLLGGIALPVAFAAYAWAAGLGERSGYVYFVTIVQLAIYGLVFLIYRGRCLGKRAFHTFMTVFVCAEMIVTGIYGVFCNGTVSRQTYLDDQFAYEELVARQGASGFFRADIDSTRMRNSAMFMGADGITLFSSTMPAATVDLCKALGMEARTNKNGYSGLTKLFNDILGERYVLSRTNSETLYQMKQVDYVEPLHMYENENALSLGFMVDSSVKEWNIYAGGHTNIQNQFIELATGMDPIFSLYQTIQMEEGETYTIVLPEGYQAYLDVNTAVDELTITTPEYSKTYETYNDHLFDLGCFDTEEVASISCVFKENQSEPVQVSVYVCADADYQAVHDELAKNQLDIYEFSDGSIAGVITADEDGTMMLSLPYDEGWEIRVDGEKVTQYRVGEALTGVDLTAGTHEITMEYTAPGLWAGTGITAVCVILFVISGLYEKKRRERGKKKMEEGFEFSKKAEMFQMGIFAVLNEKKNELLAQGRTVYNLSVGTPDFPPAQHIIDAVTEAAKKPENYKYALEDKPELIWAVKDFYLERFGVELEADEIMSLNGSQEGMAHFAWTVCNPGDLVLAPNPGYPIFGIGPALCDGQLWYYPLKKENGFLPDFDRIPEDVAERAKLMVVSYPLNPVCAAADDDFYDRLIAFAKKHHIIILHDNAYSDIIYGGRKGGSFLAHKGAKEVGIEFYSLSKSYNLTGARISFAVGNRRIIEKFKAIRSQIDYGVFLPVQYGAIAALTGPQEGVRIQCMEYERRMKALCGGLRRIGWNVPDSQGTMFVWAPIPQGFESSEEFCMELVERSGVLCTPGSSFGSLGEGYVRLALVLPPEEMEKAVQAIADSGILNK</sequence>
<feature type="domain" description="Aminotransferase class I/classII large" evidence="9">
    <location>
        <begin position="1008"/>
        <end position="1357"/>
    </location>
</feature>
<dbReference type="InterPro" id="IPR015422">
    <property type="entry name" value="PyrdxlP-dep_Trfase_small"/>
</dbReference>
<evidence type="ECO:0000256" key="5">
    <source>
        <dbReference type="ARBA" id="ARBA00022692"/>
    </source>
</evidence>
<dbReference type="Proteomes" id="UP000823935">
    <property type="component" value="Unassembled WGS sequence"/>
</dbReference>
<keyword evidence="4" id="KW-0808">Transferase</keyword>
<feature type="transmembrane region" description="Helical" evidence="8">
    <location>
        <begin position="501"/>
        <end position="519"/>
    </location>
</feature>
<dbReference type="Pfam" id="PF00155">
    <property type="entry name" value="Aminotran_1_2"/>
    <property type="match status" value="1"/>
</dbReference>
<feature type="transmembrane region" description="Helical" evidence="8">
    <location>
        <begin position="470"/>
        <end position="489"/>
    </location>
</feature>
<dbReference type="InterPro" id="IPR015424">
    <property type="entry name" value="PyrdxlP-dep_Trfase"/>
</dbReference>
<feature type="transmembrane region" description="Helical" evidence="8">
    <location>
        <begin position="248"/>
        <end position="268"/>
    </location>
</feature>
<dbReference type="InterPro" id="IPR018580">
    <property type="entry name" value="Uncharacterised_YfhO"/>
</dbReference>
<evidence type="ECO:0000259" key="9">
    <source>
        <dbReference type="Pfam" id="PF00155"/>
    </source>
</evidence>
<dbReference type="Gene3D" id="3.90.1150.10">
    <property type="entry name" value="Aspartate Aminotransferase, domain 1"/>
    <property type="match status" value="1"/>
</dbReference>
<dbReference type="InterPro" id="IPR004839">
    <property type="entry name" value="Aminotransferase_I/II_large"/>
</dbReference>
<organism evidence="11 12">
    <name type="scientific">Candidatus Limivivens intestinipullorum</name>
    <dbReference type="NCBI Taxonomy" id="2840858"/>
    <lineage>
        <taxon>Bacteria</taxon>
        <taxon>Bacillati</taxon>
        <taxon>Bacillota</taxon>
        <taxon>Clostridia</taxon>
        <taxon>Lachnospirales</taxon>
        <taxon>Lachnospiraceae</taxon>
        <taxon>Lachnospiraceae incertae sedis</taxon>
        <taxon>Candidatus Limivivens</taxon>
    </lineage>
</organism>
<comment type="caution">
    <text evidence="11">The sequence shown here is derived from an EMBL/GenBank/DDBJ whole genome shotgun (WGS) entry which is preliminary data.</text>
</comment>
<feature type="transmembrane region" description="Helical" evidence="8">
    <location>
        <begin position="40"/>
        <end position="60"/>
    </location>
</feature>
<gene>
    <name evidence="11" type="ORF">IAB44_11175</name>
</gene>
<dbReference type="PANTHER" id="PTHR42832">
    <property type="entry name" value="AMINO ACID AMINOTRANSFERASE"/>
    <property type="match status" value="1"/>
</dbReference>
<proteinExistence type="predicted"/>
<protein>
    <submittedName>
        <fullName evidence="11">Aminotransferase class I/II-fold pyridoxal phosphate-dependent enzyme</fullName>
    </submittedName>
</protein>
<evidence type="ECO:0000259" key="10">
    <source>
        <dbReference type="Pfam" id="PF04138"/>
    </source>
</evidence>